<dbReference type="InterPro" id="IPR016332">
    <property type="entry name" value="A1B_glyco/leuk_Ig-like_rcpt"/>
</dbReference>
<sequence length="504" mass="55976">MAAPFILLFFLGLWLDPKAEVDALLAMETTPRLWIETESPSTPWTNVTLQCVATNTEALSFQLWKDGELLSTLPPMGLVGKFSLGPVTDDNRGLYRCRILMFENTWTSPSEPVEVTGKEPLPAPLLRADPGPWILHGLETKLHCQGVLLGMIFDLYQEGEQEPVRSSHTPGTEATFIVNNTGNYSCLYRAPAPASSVNSAPSETIHVVIPDLLPKPDFHIYDNQVIRPGDSVTFGCWGRFSGLEFKLFKDGQEVFVPKQSSKDPKHIYFELTALGPEDGGKYSCRYRFRNGPPIWSEDSKQLELVLTTETLAKPSLSVEPQETVISRGTKVTMRCQGAQPNVKFVLLKKGSPGHTLVLSSPESHVDFVLPNILSYDTGNFSCLYVQTEAPFAGSQRSEDVEIRVEGLLPKPTLHPVHPVVAPGRDAILHCSGKIPNAHFQLFKDGEHEELEVSVLPIDDHAVNFLLKNINRQQGGKYRCRYTTREDPILESEMSDPAELQVTGQ</sequence>
<proteinExistence type="evidence at transcript level"/>
<evidence type="ECO:0000313" key="9">
    <source>
        <dbReference type="EMBL" id="AAL82794.1"/>
    </source>
</evidence>
<feature type="signal peptide" evidence="7">
    <location>
        <begin position="1"/>
        <end position="19"/>
    </location>
</feature>
<dbReference type="Gene3D" id="2.60.40.10">
    <property type="entry name" value="Immunoglobulins"/>
    <property type="match status" value="5"/>
</dbReference>
<dbReference type="SMART" id="SM00409">
    <property type="entry name" value="IG"/>
    <property type="match status" value="4"/>
</dbReference>
<evidence type="ECO:0000259" key="8">
    <source>
        <dbReference type="PROSITE" id="PS50835"/>
    </source>
</evidence>
<feature type="domain" description="Ig-like" evidence="8">
    <location>
        <begin position="210"/>
        <end position="285"/>
    </location>
</feature>
<dbReference type="InterPro" id="IPR003599">
    <property type="entry name" value="Ig_sub"/>
</dbReference>
<reference evidence="9" key="1">
    <citation type="journal article" date="2002" name="Eur. J. Biochem.">
        <title>Functional analysis of DM64, an antimyotoxic protein with immunoglobulin-like structure from Didelphis marsupialis serum.</title>
        <authorList>
            <person name="Rocha S.L."/>
            <person name="Lomonte B."/>
            <person name="Neves-Ferreira A.G."/>
            <person name="Trugilho M.R."/>
            <person name="Junqueira-de-Azevedo I.d.e. .L."/>
            <person name="Ho P.L."/>
            <person name="Domont G.B."/>
            <person name="Gutierrez J.M."/>
            <person name="Perales J."/>
        </authorList>
    </citation>
    <scope>NUCLEOTIDE SEQUENCE</scope>
    <source>
        <tissue evidence="9">Liver</tissue>
    </source>
</reference>
<keyword evidence="4" id="KW-0325">Glycoprotein</keyword>
<keyword evidence="5" id="KW-0393">Immunoglobulin domain</keyword>
<dbReference type="InterPro" id="IPR013151">
    <property type="entry name" value="Immunoglobulin_dom"/>
</dbReference>
<dbReference type="GO" id="GO:0005886">
    <property type="term" value="C:plasma membrane"/>
    <property type="evidence" value="ECO:0007669"/>
    <property type="project" value="TreeGrafter"/>
</dbReference>
<evidence type="ECO:0000256" key="2">
    <source>
        <dbReference type="ARBA" id="ARBA00022737"/>
    </source>
</evidence>
<dbReference type="FunFam" id="2.60.40.10:FF:000033">
    <property type="entry name" value="Killer cell immunoglobulin-like receptor"/>
    <property type="match status" value="3"/>
</dbReference>
<organism evidence="9">
    <name type="scientific">Didelphis marsupialis</name>
    <name type="common">Southern opossum</name>
    <dbReference type="NCBI Taxonomy" id="9268"/>
    <lineage>
        <taxon>Eukaryota</taxon>
        <taxon>Metazoa</taxon>
        <taxon>Chordata</taxon>
        <taxon>Craniata</taxon>
        <taxon>Vertebrata</taxon>
        <taxon>Euteleostomi</taxon>
        <taxon>Mammalia</taxon>
        <taxon>Metatheria</taxon>
        <taxon>Didelphimorphia</taxon>
        <taxon>Didelphidae</taxon>
        <taxon>Didelphis</taxon>
    </lineage>
</organism>
<dbReference type="AlphaFoldDB" id="Q8MIS3"/>
<feature type="domain" description="Ig-like" evidence="8">
    <location>
        <begin position="409"/>
        <end position="494"/>
    </location>
</feature>
<keyword evidence="1 7" id="KW-0732">Signal</keyword>
<dbReference type="PANTHER" id="PTHR11738">
    <property type="entry name" value="MHC CLASS I NK CELL RECEPTOR"/>
    <property type="match status" value="1"/>
</dbReference>
<dbReference type="PIRSF" id="PIRSF001979">
    <property type="entry name" value="Alpha_1B_glycoprot_prd"/>
    <property type="match status" value="1"/>
</dbReference>
<name>Q8MIS3_DIDMR</name>
<dbReference type="GO" id="GO:0007166">
    <property type="term" value="P:cell surface receptor signaling pathway"/>
    <property type="evidence" value="ECO:0007669"/>
    <property type="project" value="UniProtKB-ARBA"/>
</dbReference>
<feature type="disulfide bond" evidence="6">
    <location>
        <begin position="144"/>
        <end position="186"/>
    </location>
</feature>
<dbReference type="Pfam" id="PF00047">
    <property type="entry name" value="ig"/>
    <property type="match status" value="1"/>
</dbReference>
<feature type="domain" description="Ig-like" evidence="8">
    <location>
        <begin position="314"/>
        <end position="401"/>
    </location>
</feature>
<keyword evidence="3 6" id="KW-1015">Disulfide bond</keyword>
<dbReference type="InterPro" id="IPR036179">
    <property type="entry name" value="Ig-like_dom_sf"/>
</dbReference>
<feature type="chain" id="PRO_5004313913" evidence="7">
    <location>
        <begin position="20"/>
        <end position="504"/>
    </location>
</feature>
<feature type="disulfide bond" evidence="6">
    <location>
        <begin position="51"/>
        <end position="97"/>
    </location>
</feature>
<dbReference type="SMR" id="Q8MIS3"/>
<evidence type="ECO:0000256" key="3">
    <source>
        <dbReference type="ARBA" id="ARBA00023157"/>
    </source>
</evidence>
<evidence type="ECO:0000256" key="6">
    <source>
        <dbReference type="PIRSR" id="PIRSR001979-1"/>
    </source>
</evidence>
<dbReference type="PROSITE" id="PS50835">
    <property type="entry name" value="IG_LIKE"/>
    <property type="match status" value="4"/>
</dbReference>
<evidence type="ECO:0000256" key="4">
    <source>
        <dbReference type="ARBA" id="ARBA00023180"/>
    </source>
</evidence>
<dbReference type="GO" id="GO:0002764">
    <property type="term" value="P:immune response-regulating signaling pathway"/>
    <property type="evidence" value="ECO:0007669"/>
    <property type="project" value="TreeGrafter"/>
</dbReference>
<dbReference type="InterPro" id="IPR003598">
    <property type="entry name" value="Ig_sub2"/>
</dbReference>
<evidence type="ECO:0000256" key="5">
    <source>
        <dbReference type="ARBA" id="ARBA00023319"/>
    </source>
</evidence>
<keyword evidence="2" id="KW-0677">Repeat</keyword>
<dbReference type="Pfam" id="PF13895">
    <property type="entry name" value="Ig_2"/>
    <property type="match status" value="2"/>
</dbReference>
<reference evidence="9" key="2">
    <citation type="submission" date="2002-02" db="EMBL/GenBank/DDBJ databases">
        <authorList>
            <person name="Rocha S.L.G."/>
            <person name="Neves-Ferreira A.G.C."/>
            <person name="Trugilho M.R.O."/>
            <person name="Junqueira-de-Azevedo I.L.M."/>
            <person name="Ho P.L."/>
            <person name="Domont G.B."/>
            <person name="Perales J."/>
        </authorList>
    </citation>
    <scope>NUCLEOTIDE SEQUENCE</scope>
    <source>
        <tissue evidence="9">Liver</tissue>
    </source>
</reference>
<evidence type="ECO:0000256" key="1">
    <source>
        <dbReference type="ARBA" id="ARBA00022729"/>
    </source>
</evidence>
<dbReference type="InterPro" id="IPR007110">
    <property type="entry name" value="Ig-like_dom"/>
</dbReference>
<protein>
    <submittedName>
        <fullName evidence="9">Venom myotoxin inhibitor DM64</fullName>
    </submittedName>
</protein>
<dbReference type="SUPFAM" id="SSF48726">
    <property type="entry name" value="Immunoglobulin"/>
    <property type="match status" value="5"/>
</dbReference>
<dbReference type="InterPro" id="IPR013783">
    <property type="entry name" value="Ig-like_fold"/>
</dbReference>
<dbReference type="SMART" id="SM00408">
    <property type="entry name" value="IGc2"/>
    <property type="match status" value="4"/>
</dbReference>
<dbReference type="EMBL" id="AY078384">
    <property type="protein sequence ID" value="AAL82794.1"/>
    <property type="molecule type" value="mRNA"/>
</dbReference>
<evidence type="ECO:0000256" key="7">
    <source>
        <dbReference type="SAM" id="SignalP"/>
    </source>
</evidence>
<feature type="domain" description="Ig-like" evidence="8">
    <location>
        <begin position="31"/>
        <end position="116"/>
    </location>
</feature>
<dbReference type="PANTHER" id="PTHR11738:SF163">
    <property type="entry name" value="IMMUNOGLOBULIN SUPERFAMILY MEMBER 1"/>
    <property type="match status" value="1"/>
</dbReference>
<dbReference type="InterPro" id="IPR050412">
    <property type="entry name" value="Ig-like_Receptors_ImmuneReg"/>
</dbReference>
<dbReference type="FunFam" id="2.60.40.10:FF:000049">
    <property type="entry name" value="Leukocyte immunoglobulin-like receptor subfamily B member 1"/>
    <property type="match status" value="2"/>
</dbReference>
<accession>Q8MIS3</accession>